<proteinExistence type="predicted"/>
<reference evidence="2" key="1">
    <citation type="submission" date="2015-02" db="EMBL/GenBank/DDBJ databases">
        <title>Draft Genome of Frankia sp. CpI1-S.</title>
        <authorList>
            <person name="Oshone R.T."/>
            <person name="Ngom M."/>
            <person name="Ghodhbane-Gtari F."/>
            <person name="Gtari M."/>
            <person name="Morris K."/>
            <person name="Thomas K."/>
            <person name="Sen A."/>
            <person name="Tisa L.S."/>
        </authorList>
    </citation>
    <scope>NUCLEOTIDE SEQUENCE [LARGE SCALE GENOMIC DNA]</scope>
    <source>
        <strain evidence="2">CpI1-S</strain>
    </source>
</reference>
<dbReference type="OrthoDB" id="10005715at2"/>
<dbReference type="EMBL" id="JYFN01000044">
    <property type="protein sequence ID" value="KJE21113.1"/>
    <property type="molecule type" value="Genomic_DNA"/>
</dbReference>
<dbReference type="PATRIC" id="fig|1502723.3.peg.4566"/>
<name>A0A0D8BA04_9ACTN</name>
<evidence type="ECO:0000313" key="1">
    <source>
        <dbReference type="EMBL" id="KJE21113.1"/>
    </source>
</evidence>
<reference evidence="1 2" key="2">
    <citation type="journal article" date="2016" name="Genome Announc.">
        <title>Permanent Draft Genome Sequences for Two Variants of Frankia sp. Strain CpI1, the First Frankia Strain Isolated from Root Nodules of Comptonia peregrina.</title>
        <authorList>
            <person name="Oshone R."/>
            <person name="Hurst S.G.IV."/>
            <person name="Abebe-Akele F."/>
            <person name="Simpson S."/>
            <person name="Morris K."/>
            <person name="Thomas W.K."/>
            <person name="Tisa L.S."/>
        </authorList>
    </citation>
    <scope>NUCLEOTIDE SEQUENCE [LARGE SCALE GENOMIC DNA]</scope>
    <source>
        <strain evidence="2">CpI1-S</strain>
    </source>
</reference>
<dbReference type="AlphaFoldDB" id="A0A0D8BA04"/>
<evidence type="ECO:0000313" key="2">
    <source>
        <dbReference type="Proteomes" id="UP000032545"/>
    </source>
</evidence>
<gene>
    <name evidence="1" type="ORF">FF36_04618</name>
</gene>
<comment type="caution">
    <text evidence="1">The sequence shown here is derived from an EMBL/GenBank/DDBJ whole genome shotgun (WGS) entry which is preliminary data.</text>
</comment>
<dbReference type="Proteomes" id="UP000032545">
    <property type="component" value="Unassembled WGS sequence"/>
</dbReference>
<protein>
    <submittedName>
        <fullName evidence="1">Uncharacterized protein</fullName>
    </submittedName>
</protein>
<accession>A0A0D8BA04</accession>
<dbReference type="RefSeq" id="WP_055869456.1">
    <property type="nucleotide sequence ID" value="NZ_JYFN01000044.1"/>
</dbReference>
<organism evidence="1 2">
    <name type="scientific">Frankia torreyi</name>
    <dbReference type="NCBI Taxonomy" id="1856"/>
    <lineage>
        <taxon>Bacteria</taxon>
        <taxon>Bacillati</taxon>
        <taxon>Actinomycetota</taxon>
        <taxon>Actinomycetes</taxon>
        <taxon>Frankiales</taxon>
        <taxon>Frankiaceae</taxon>
        <taxon>Frankia</taxon>
    </lineage>
</organism>
<keyword evidence="2" id="KW-1185">Reference proteome</keyword>
<sequence length="111" mass="12045">MSSGDGRRTVGPARRPYSRIELRAALATAAVRAATWIRTAVAVARGCGATWVDVHDLEDGGLFWVPGRNRPGTRPRIAEAESGRATAITRESFLRFRVDTPTVTGATRHDD</sequence>